<feature type="region of interest" description="Disordered" evidence="2">
    <location>
        <begin position="1"/>
        <end position="27"/>
    </location>
</feature>
<dbReference type="SUPFAM" id="SSF53474">
    <property type="entry name" value="alpha/beta-Hydrolases"/>
    <property type="match status" value="1"/>
</dbReference>
<evidence type="ECO:0000256" key="1">
    <source>
        <dbReference type="ARBA" id="ARBA00022801"/>
    </source>
</evidence>
<dbReference type="Proteomes" id="UP001183607">
    <property type="component" value="Unassembled WGS sequence"/>
</dbReference>
<sequence>MTSPQLTPPPIALAHDDDGPAPAPGGPLPLVLLHGTPFDRTLWTPLRERLAPRRRVLVPDLRGYGESDVTPGTVEFATFAADLALLLDARGIGDFVLGGLSMGGQIAMECVRRFGTRVRGLLLVGTTPEAESPEGVRARVELAARLEREGMAPYTAEALPRMTATPPESPVTAHVRRMMHGTPPAGAAAALRGRARRPDYRQALSRFTGPALVVVGGQDTYTPVPTARALARLLPHARLEIVPGTAHLPPLEAPERFGGLVSDWLDAEVGAGAR</sequence>
<dbReference type="PANTHER" id="PTHR43798">
    <property type="entry name" value="MONOACYLGLYCEROL LIPASE"/>
    <property type="match status" value="1"/>
</dbReference>
<dbReference type="InterPro" id="IPR029058">
    <property type="entry name" value="AB_hydrolase_fold"/>
</dbReference>
<accession>A0ABD5E8R8</accession>
<dbReference type="Pfam" id="PF12697">
    <property type="entry name" value="Abhydrolase_6"/>
    <property type="match status" value="1"/>
</dbReference>
<feature type="compositionally biased region" description="Pro residues" evidence="2">
    <location>
        <begin position="1"/>
        <end position="11"/>
    </location>
</feature>
<organism evidence="4 5">
    <name type="scientific">Streptomyces evansiae</name>
    <dbReference type="NCBI Taxonomy" id="3075535"/>
    <lineage>
        <taxon>Bacteria</taxon>
        <taxon>Bacillati</taxon>
        <taxon>Actinomycetota</taxon>
        <taxon>Actinomycetes</taxon>
        <taxon>Kitasatosporales</taxon>
        <taxon>Streptomycetaceae</taxon>
        <taxon>Streptomyces</taxon>
    </lineage>
</organism>
<dbReference type="EMBL" id="JAVRER010000032">
    <property type="protein sequence ID" value="MDT0417753.1"/>
    <property type="molecule type" value="Genomic_DNA"/>
</dbReference>
<dbReference type="Gene3D" id="3.40.50.1820">
    <property type="entry name" value="alpha/beta hydrolase"/>
    <property type="match status" value="1"/>
</dbReference>
<evidence type="ECO:0000259" key="3">
    <source>
        <dbReference type="Pfam" id="PF12697"/>
    </source>
</evidence>
<dbReference type="InterPro" id="IPR000073">
    <property type="entry name" value="AB_hydrolase_1"/>
</dbReference>
<dbReference type="PRINTS" id="PR00111">
    <property type="entry name" value="ABHYDROLASE"/>
</dbReference>
<keyword evidence="1 4" id="KW-0378">Hydrolase</keyword>
<evidence type="ECO:0000313" key="5">
    <source>
        <dbReference type="Proteomes" id="UP001183607"/>
    </source>
</evidence>
<evidence type="ECO:0000313" key="4">
    <source>
        <dbReference type="EMBL" id="MDT0417753.1"/>
    </source>
</evidence>
<dbReference type="RefSeq" id="WP_093854735.1">
    <property type="nucleotide sequence ID" value="NZ_JAVRER010000032.1"/>
</dbReference>
<protein>
    <submittedName>
        <fullName evidence="4">Alpha/beta hydrolase</fullName>
    </submittedName>
</protein>
<dbReference type="AlphaFoldDB" id="A0ABD5E8R8"/>
<reference evidence="5" key="1">
    <citation type="submission" date="2023-07" db="EMBL/GenBank/DDBJ databases">
        <title>30 novel species of actinomycetes from the DSMZ collection.</title>
        <authorList>
            <person name="Nouioui I."/>
        </authorList>
    </citation>
    <scope>NUCLEOTIDE SEQUENCE [LARGE SCALE GENOMIC DNA]</scope>
    <source>
        <strain evidence="5">DSM 41982</strain>
    </source>
</reference>
<dbReference type="GO" id="GO:0016787">
    <property type="term" value="F:hydrolase activity"/>
    <property type="evidence" value="ECO:0007669"/>
    <property type="project" value="UniProtKB-KW"/>
</dbReference>
<name>A0ABD5E8R8_9ACTN</name>
<gene>
    <name evidence="4" type="ORF">RM574_19915</name>
</gene>
<dbReference type="InterPro" id="IPR050266">
    <property type="entry name" value="AB_hydrolase_sf"/>
</dbReference>
<proteinExistence type="predicted"/>
<comment type="caution">
    <text evidence="4">The sequence shown here is derived from an EMBL/GenBank/DDBJ whole genome shotgun (WGS) entry which is preliminary data.</text>
</comment>
<feature type="domain" description="AB hydrolase-1" evidence="3">
    <location>
        <begin position="30"/>
        <end position="257"/>
    </location>
</feature>
<evidence type="ECO:0000256" key="2">
    <source>
        <dbReference type="SAM" id="MobiDB-lite"/>
    </source>
</evidence>
<dbReference type="PANTHER" id="PTHR43798:SF31">
    <property type="entry name" value="AB HYDROLASE SUPERFAMILY PROTEIN YCLE"/>
    <property type="match status" value="1"/>
</dbReference>